<name>A0A1G4JJ07_9SACH</name>
<dbReference type="STRING" id="1230905.A0A1G4JJ07"/>
<keyword evidence="2" id="KW-1133">Transmembrane helix</keyword>
<accession>A0A1G4JJ07</accession>
<dbReference type="GO" id="GO:0005783">
    <property type="term" value="C:endoplasmic reticulum"/>
    <property type="evidence" value="ECO:0007669"/>
    <property type="project" value="TreeGrafter"/>
</dbReference>
<organism evidence="4 5">
    <name type="scientific">Lachancea mirantina</name>
    <dbReference type="NCBI Taxonomy" id="1230905"/>
    <lineage>
        <taxon>Eukaryota</taxon>
        <taxon>Fungi</taxon>
        <taxon>Dikarya</taxon>
        <taxon>Ascomycota</taxon>
        <taxon>Saccharomycotina</taxon>
        <taxon>Saccharomycetes</taxon>
        <taxon>Saccharomycetales</taxon>
        <taxon>Saccharomycetaceae</taxon>
        <taxon>Lachancea</taxon>
    </lineage>
</organism>
<protein>
    <submittedName>
        <fullName evidence="4">LAMI_0E02014g1_1</fullName>
    </submittedName>
</protein>
<dbReference type="InterPro" id="IPR050730">
    <property type="entry name" value="UBX_domain-protein"/>
</dbReference>
<dbReference type="AlphaFoldDB" id="A0A1G4JJ07"/>
<dbReference type="SUPFAM" id="SSF52833">
    <property type="entry name" value="Thioredoxin-like"/>
    <property type="match status" value="1"/>
</dbReference>
<feature type="region of interest" description="Disordered" evidence="1">
    <location>
        <begin position="13"/>
        <end position="37"/>
    </location>
</feature>
<dbReference type="PROSITE" id="PS50033">
    <property type="entry name" value="UBX"/>
    <property type="match status" value="1"/>
</dbReference>
<dbReference type="Proteomes" id="UP000191024">
    <property type="component" value="Chromosome E"/>
</dbReference>
<dbReference type="InterPro" id="IPR036249">
    <property type="entry name" value="Thioredoxin-like_sf"/>
</dbReference>
<feature type="region of interest" description="Disordered" evidence="1">
    <location>
        <begin position="287"/>
        <end position="315"/>
    </location>
</feature>
<evidence type="ECO:0000313" key="5">
    <source>
        <dbReference type="Proteomes" id="UP000191024"/>
    </source>
</evidence>
<dbReference type="SUPFAM" id="SSF54236">
    <property type="entry name" value="Ubiquitin-like"/>
    <property type="match status" value="1"/>
</dbReference>
<dbReference type="PANTHER" id="PTHR23322:SF103">
    <property type="entry name" value="UBX DOMAIN-CONTAINING PROTEIN 3"/>
    <property type="match status" value="1"/>
</dbReference>
<dbReference type="CDD" id="cd01767">
    <property type="entry name" value="UBX"/>
    <property type="match status" value="1"/>
</dbReference>
<feature type="compositionally biased region" description="Polar residues" evidence="1">
    <location>
        <begin position="23"/>
        <end position="32"/>
    </location>
</feature>
<keyword evidence="2" id="KW-0812">Transmembrane</keyword>
<sequence length="442" mass="50528">MDLWNRIIRSQQQPYTPIPGTFPPQNNDSQNGDDVEASHRTLGQKIMRIVLLVPLTIAYYVLNLILFLLNWLRPLAKVQGFYDRKTKHMQNHVDELSRLLETLGRDYESSHSTQEVAEGSPLQDSYSFDSLYGIEGGSLTSHVVQEGYMSLLDTVSQEAKFGIVYLHNPLIDDPIKYIRQILCTEKFVSLVKKYQILLWFGDITTKEGLQVANALKTRQSPFLGLISIKAGSKIEMIGRMQGAVIGNPLSAFEAVLAKQYGKLIELRQQRQNAQLQRLMREQQDARFAESLRRDQERDQQRSRDRMQEQERQTQQQRQEELRAAWLLWRKYQLRPEPGASDGAARLAIRMPDNIRVTRRFDAELPIEEIYAFVELYKQGLLGTDGSAPAAASAAVNDEPDYHYAYPFRLITPVPRVELQPSTLIKDASTVYPSGSIVVETLD</sequence>
<dbReference type="Gene3D" id="3.10.20.90">
    <property type="entry name" value="Phosphatidylinositol 3-kinase Catalytic Subunit, Chain A, domain 1"/>
    <property type="match status" value="1"/>
</dbReference>
<evidence type="ECO:0000256" key="2">
    <source>
        <dbReference type="SAM" id="Phobius"/>
    </source>
</evidence>
<dbReference type="GO" id="GO:0036503">
    <property type="term" value="P:ERAD pathway"/>
    <property type="evidence" value="ECO:0007669"/>
    <property type="project" value="TreeGrafter"/>
</dbReference>
<dbReference type="InterPro" id="IPR006577">
    <property type="entry name" value="UAS"/>
</dbReference>
<dbReference type="OrthoDB" id="1026733at2759"/>
<keyword evidence="2" id="KW-0472">Membrane</keyword>
<dbReference type="EMBL" id="LT598465">
    <property type="protein sequence ID" value="SCU90424.1"/>
    <property type="molecule type" value="Genomic_DNA"/>
</dbReference>
<dbReference type="SMART" id="SM00594">
    <property type="entry name" value="UAS"/>
    <property type="match status" value="1"/>
</dbReference>
<gene>
    <name evidence="4" type="ORF">LAMI_0E02014G</name>
</gene>
<proteinExistence type="predicted"/>
<evidence type="ECO:0000256" key="1">
    <source>
        <dbReference type="SAM" id="MobiDB-lite"/>
    </source>
</evidence>
<reference evidence="4 5" key="1">
    <citation type="submission" date="2016-03" db="EMBL/GenBank/DDBJ databases">
        <authorList>
            <person name="Devillers H."/>
        </authorList>
    </citation>
    <scope>NUCLEOTIDE SEQUENCE [LARGE SCALE GENOMIC DNA]</scope>
    <source>
        <strain evidence="4">CBS 11717</strain>
    </source>
</reference>
<dbReference type="SMART" id="SM00166">
    <property type="entry name" value="UBX"/>
    <property type="match status" value="1"/>
</dbReference>
<evidence type="ECO:0000259" key="3">
    <source>
        <dbReference type="PROSITE" id="PS50033"/>
    </source>
</evidence>
<keyword evidence="5" id="KW-1185">Reference proteome</keyword>
<evidence type="ECO:0000313" key="4">
    <source>
        <dbReference type="EMBL" id="SCU90424.1"/>
    </source>
</evidence>
<dbReference type="Pfam" id="PF00789">
    <property type="entry name" value="UBX"/>
    <property type="match status" value="1"/>
</dbReference>
<feature type="domain" description="UBX" evidence="3">
    <location>
        <begin position="339"/>
        <end position="442"/>
    </location>
</feature>
<dbReference type="InterPro" id="IPR001012">
    <property type="entry name" value="UBX_dom"/>
</dbReference>
<dbReference type="Gene3D" id="3.40.30.10">
    <property type="entry name" value="Glutaredoxin"/>
    <property type="match status" value="1"/>
</dbReference>
<feature type="transmembrane region" description="Helical" evidence="2">
    <location>
        <begin position="49"/>
        <end position="72"/>
    </location>
</feature>
<dbReference type="InterPro" id="IPR029071">
    <property type="entry name" value="Ubiquitin-like_domsf"/>
</dbReference>
<dbReference type="PANTHER" id="PTHR23322">
    <property type="entry name" value="FAS-ASSOCIATED PROTEIN"/>
    <property type="match status" value="1"/>
</dbReference>
<dbReference type="GO" id="GO:0043130">
    <property type="term" value="F:ubiquitin binding"/>
    <property type="evidence" value="ECO:0007669"/>
    <property type="project" value="TreeGrafter"/>
</dbReference>